<dbReference type="EMBL" id="WJIE01000034">
    <property type="protein sequence ID" value="MRG98489.1"/>
    <property type="molecule type" value="Genomic_DNA"/>
</dbReference>
<keyword evidence="1" id="KW-0880">Kelch repeat</keyword>
<dbReference type="Proteomes" id="UP000440224">
    <property type="component" value="Unassembled WGS sequence"/>
</dbReference>
<dbReference type="Gene3D" id="2.120.10.80">
    <property type="entry name" value="Kelch-type beta propeller"/>
    <property type="match status" value="1"/>
</dbReference>
<dbReference type="AlphaFoldDB" id="A0A6N7Q381"/>
<dbReference type="InterPro" id="IPR015915">
    <property type="entry name" value="Kelch-typ_b-propeller"/>
</dbReference>
<protein>
    <recommendedName>
        <fullName evidence="5">Kelch-like protein</fullName>
    </recommendedName>
</protein>
<dbReference type="PROSITE" id="PS51257">
    <property type="entry name" value="PROKAR_LIPOPROTEIN"/>
    <property type="match status" value="1"/>
</dbReference>
<evidence type="ECO:0000313" key="3">
    <source>
        <dbReference type="EMBL" id="MRG98489.1"/>
    </source>
</evidence>
<dbReference type="Gene3D" id="2.130.10.80">
    <property type="entry name" value="Galactose oxidase/kelch, beta-propeller"/>
    <property type="match status" value="2"/>
</dbReference>
<evidence type="ECO:0000256" key="1">
    <source>
        <dbReference type="ARBA" id="ARBA00022441"/>
    </source>
</evidence>
<dbReference type="InterPro" id="IPR037293">
    <property type="entry name" value="Gal_Oxidase_central_sf"/>
</dbReference>
<evidence type="ECO:0008006" key="5">
    <source>
        <dbReference type="Google" id="ProtNLM"/>
    </source>
</evidence>
<evidence type="ECO:0000256" key="2">
    <source>
        <dbReference type="ARBA" id="ARBA00022737"/>
    </source>
</evidence>
<proteinExistence type="predicted"/>
<dbReference type="InterPro" id="IPR006652">
    <property type="entry name" value="Kelch_1"/>
</dbReference>
<sequence>MSFHESKGPRWLYIPSLLLACCAATDVAFREPPRLREPQGAGLEGDRGADVARGEVRALREWLSRATYGQGGGGLDEAIRFDELRPFFASTSPSADDLPFIRMAPPGDSLHGARVVVPSRASGWARIEEQGGARIDFCMPDAGDMPLAEVDRLAVYPRALDGEFATSFYATHRDGLENYLFFRSRPQREEVRYLLNLSNVPGLRHVANTIEFLDAAGTPRLRIAPPSLFAFNATSESHSRERPRLRRHQAKFTLKGCRADVSPTPPWGRPVTPPCRTGVECTCEVVVRWDGEVIRYPALLDPKWSTTGSMGEARKLFAAAPLPDGRVLVAGGEQSGIDYLDSVEFYDPSSGTWSSGPALNHQRSQHTATVLASGNILVAGGEASGSKPTVAEVFDASINAWIPTAPLNVPRYNHAAVGLSDGRVLVVGGQSAFDSATLGSSETFDPATGSWTFGSDLQTPRYSHTATLLQSGDILVAGGRGSQATNTTEIRDDTMQWKMGPSLVNARWHHTANLLPDGRVLVTGGYGSGTLDTAEVLEHATMIWKPVGSMGHARGEHTASTLPNGRVLVVGGFTFTETTASIAQIFEGGPSGWVNVEGTQEPRLSHASVLVGDTVIIAGGYNETGHLSSTEVWKMSPLGAACAQAGECISGWCVDGSCCDAGCTAECLSCNSSATGLPDGQCAPRLVNPCSPYKCNASYECHSYCTANGGECEAQHICAPDQSCIPQFECDGEHSLIAPDGGVGHDCWPYRCVDTGQCLERCTSNADCAKGNACYLTGYLGTCFVQQDERPGTACACLAAGGASGWSGTRLFLIVLATWMVRRRSLAESNGT</sequence>
<dbReference type="Pfam" id="PF01344">
    <property type="entry name" value="Kelch_1"/>
    <property type="match status" value="2"/>
</dbReference>
<name>A0A6N7Q381_9BACT</name>
<evidence type="ECO:0000313" key="4">
    <source>
        <dbReference type="Proteomes" id="UP000440224"/>
    </source>
</evidence>
<comment type="caution">
    <text evidence="3">The sequence shown here is derived from an EMBL/GenBank/DDBJ whole genome shotgun (WGS) entry which is preliminary data.</text>
</comment>
<dbReference type="PANTHER" id="PTHR46344">
    <property type="entry name" value="OS02G0202900 PROTEIN"/>
    <property type="match status" value="1"/>
</dbReference>
<gene>
    <name evidence="3" type="ORF">GF068_42230</name>
</gene>
<keyword evidence="2" id="KW-0677">Repeat</keyword>
<dbReference type="OrthoDB" id="9814105at2"/>
<keyword evidence="4" id="KW-1185">Reference proteome</keyword>
<reference evidence="3 4" key="1">
    <citation type="submission" date="2019-10" db="EMBL/GenBank/DDBJ databases">
        <title>A soil myxobacterium in the family Polyangiaceae.</title>
        <authorList>
            <person name="Li Y."/>
            <person name="Wang J."/>
        </authorList>
    </citation>
    <scope>NUCLEOTIDE SEQUENCE [LARGE SCALE GENOMIC DNA]</scope>
    <source>
        <strain evidence="3 4">DSM 14734</strain>
    </source>
</reference>
<dbReference type="SMART" id="SM00612">
    <property type="entry name" value="Kelch"/>
    <property type="match status" value="5"/>
</dbReference>
<organism evidence="3 4">
    <name type="scientific">Polyangium spumosum</name>
    <dbReference type="NCBI Taxonomy" id="889282"/>
    <lineage>
        <taxon>Bacteria</taxon>
        <taxon>Pseudomonadati</taxon>
        <taxon>Myxococcota</taxon>
        <taxon>Polyangia</taxon>
        <taxon>Polyangiales</taxon>
        <taxon>Polyangiaceae</taxon>
        <taxon>Polyangium</taxon>
    </lineage>
</organism>
<accession>A0A6N7Q381</accession>
<dbReference type="SUPFAM" id="SSF117281">
    <property type="entry name" value="Kelch motif"/>
    <property type="match status" value="2"/>
</dbReference>
<dbReference type="PANTHER" id="PTHR46344:SF27">
    <property type="entry name" value="KELCH REPEAT SUPERFAMILY PROTEIN"/>
    <property type="match status" value="1"/>
</dbReference>